<dbReference type="Proteomes" id="UP000479710">
    <property type="component" value="Unassembled WGS sequence"/>
</dbReference>
<evidence type="ECO:0000313" key="2">
    <source>
        <dbReference type="Proteomes" id="UP000479710"/>
    </source>
</evidence>
<name>A0A6G1CSK0_9ORYZ</name>
<evidence type="ECO:0000313" key="1">
    <source>
        <dbReference type="EMBL" id="KAF0902844.1"/>
    </source>
</evidence>
<gene>
    <name evidence="1" type="ORF">E2562_019154</name>
</gene>
<accession>A0A6G1CSK0</accession>
<organism evidence="1 2">
    <name type="scientific">Oryza meyeriana var. granulata</name>
    <dbReference type="NCBI Taxonomy" id="110450"/>
    <lineage>
        <taxon>Eukaryota</taxon>
        <taxon>Viridiplantae</taxon>
        <taxon>Streptophyta</taxon>
        <taxon>Embryophyta</taxon>
        <taxon>Tracheophyta</taxon>
        <taxon>Spermatophyta</taxon>
        <taxon>Magnoliopsida</taxon>
        <taxon>Liliopsida</taxon>
        <taxon>Poales</taxon>
        <taxon>Poaceae</taxon>
        <taxon>BOP clade</taxon>
        <taxon>Oryzoideae</taxon>
        <taxon>Oryzeae</taxon>
        <taxon>Oryzinae</taxon>
        <taxon>Oryza</taxon>
        <taxon>Oryza meyeriana</taxon>
    </lineage>
</organism>
<protein>
    <submittedName>
        <fullName evidence="1">Uncharacterized protein</fullName>
    </submittedName>
</protein>
<comment type="caution">
    <text evidence="1">The sequence shown here is derived from an EMBL/GenBank/DDBJ whole genome shotgun (WGS) entry which is preliminary data.</text>
</comment>
<dbReference type="EMBL" id="SPHZ02000008">
    <property type="protein sequence ID" value="KAF0902844.1"/>
    <property type="molecule type" value="Genomic_DNA"/>
</dbReference>
<sequence>MRKEAIGSGAPPERPWLPQISAFSGPFLARCAAPHWRGGHRFGSHRCHGACGGGLWGPCGGICAGFLLGVGQPMLNLSCH</sequence>
<keyword evidence="2" id="KW-1185">Reference proteome</keyword>
<reference evidence="1 2" key="1">
    <citation type="submission" date="2019-11" db="EMBL/GenBank/DDBJ databases">
        <title>Whole genome sequence of Oryza granulata.</title>
        <authorList>
            <person name="Li W."/>
        </authorList>
    </citation>
    <scope>NUCLEOTIDE SEQUENCE [LARGE SCALE GENOMIC DNA]</scope>
    <source>
        <strain evidence="2">cv. Menghai</strain>
        <tissue evidence="1">Leaf</tissue>
    </source>
</reference>
<proteinExistence type="predicted"/>
<dbReference type="AlphaFoldDB" id="A0A6G1CSK0"/>